<dbReference type="Proteomes" id="UP000228635">
    <property type="component" value="Unassembled WGS sequence"/>
</dbReference>
<keyword evidence="6" id="KW-0915">Sodium</keyword>
<evidence type="ECO:0000256" key="2">
    <source>
        <dbReference type="ARBA" id="ARBA00022448"/>
    </source>
</evidence>
<dbReference type="PANTHER" id="PTHR43562">
    <property type="entry name" value="NAPA-TYPE SODIUM/HYDROGEN ANTIPORTER"/>
    <property type="match status" value="1"/>
</dbReference>
<evidence type="ECO:0000259" key="11">
    <source>
        <dbReference type="Pfam" id="PF00999"/>
    </source>
</evidence>
<feature type="transmembrane region" description="Helical" evidence="10">
    <location>
        <begin position="166"/>
        <end position="187"/>
    </location>
</feature>
<dbReference type="GO" id="GO:1902600">
    <property type="term" value="P:proton transmembrane transport"/>
    <property type="evidence" value="ECO:0007669"/>
    <property type="project" value="InterPro"/>
</dbReference>
<evidence type="ECO:0000256" key="7">
    <source>
        <dbReference type="ARBA" id="ARBA00023065"/>
    </source>
</evidence>
<dbReference type="InterPro" id="IPR006153">
    <property type="entry name" value="Cation/H_exchanger_TM"/>
</dbReference>
<feature type="transmembrane region" description="Helical" evidence="10">
    <location>
        <begin position="267"/>
        <end position="286"/>
    </location>
</feature>
<dbReference type="AlphaFoldDB" id="A0A2M6WIT0"/>
<comment type="subcellular location">
    <subcellularLocation>
        <location evidence="1">Membrane</location>
        <topology evidence="1">Multi-pass membrane protein</topology>
    </subcellularLocation>
</comment>
<gene>
    <name evidence="12" type="ORF">COU08_01625</name>
</gene>
<dbReference type="GO" id="GO:0016020">
    <property type="term" value="C:membrane"/>
    <property type="evidence" value="ECO:0007669"/>
    <property type="project" value="UniProtKB-SubCell"/>
</dbReference>
<feature type="transmembrane region" description="Helical" evidence="10">
    <location>
        <begin position="136"/>
        <end position="160"/>
    </location>
</feature>
<dbReference type="GO" id="GO:0006814">
    <property type="term" value="P:sodium ion transport"/>
    <property type="evidence" value="ECO:0007669"/>
    <property type="project" value="UniProtKB-KW"/>
</dbReference>
<feature type="transmembrane region" description="Helical" evidence="10">
    <location>
        <begin position="79"/>
        <end position="99"/>
    </location>
</feature>
<evidence type="ECO:0000256" key="9">
    <source>
        <dbReference type="ARBA" id="ARBA00023201"/>
    </source>
</evidence>
<evidence type="ECO:0000256" key="1">
    <source>
        <dbReference type="ARBA" id="ARBA00004141"/>
    </source>
</evidence>
<evidence type="ECO:0000256" key="8">
    <source>
        <dbReference type="ARBA" id="ARBA00023136"/>
    </source>
</evidence>
<proteinExistence type="predicted"/>
<feature type="transmembrane region" description="Helical" evidence="10">
    <location>
        <begin position="199"/>
        <end position="223"/>
    </location>
</feature>
<feature type="domain" description="Cation/H+ exchanger transmembrane" evidence="11">
    <location>
        <begin position="59"/>
        <end position="311"/>
    </location>
</feature>
<keyword evidence="2" id="KW-0813">Transport</keyword>
<organism evidence="12 13">
    <name type="scientific">Candidatus Harrisonbacteria bacterium CG10_big_fil_rev_8_21_14_0_10_42_17</name>
    <dbReference type="NCBI Taxonomy" id="1974584"/>
    <lineage>
        <taxon>Bacteria</taxon>
        <taxon>Candidatus Harrisoniibacteriota</taxon>
    </lineage>
</organism>
<feature type="transmembrane region" description="Helical" evidence="10">
    <location>
        <begin position="358"/>
        <end position="376"/>
    </location>
</feature>
<feature type="transmembrane region" description="Helical" evidence="10">
    <location>
        <begin position="382"/>
        <end position="402"/>
    </location>
</feature>
<keyword evidence="4 10" id="KW-0812">Transmembrane</keyword>
<dbReference type="PANTHER" id="PTHR43562:SF3">
    <property type="entry name" value="SODIUM ION_PROTON EXCHANGER (EUROFUNG)"/>
    <property type="match status" value="1"/>
</dbReference>
<dbReference type="EMBL" id="PFBA01000013">
    <property type="protein sequence ID" value="PIT92675.1"/>
    <property type="molecule type" value="Genomic_DNA"/>
</dbReference>
<keyword evidence="5 10" id="KW-1133">Transmembrane helix</keyword>
<dbReference type="GO" id="GO:0015297">
    <property type="term" value="F:antiporter activity"/>
    <property type="evidence" value="ECO:0007669"/>
    <property type="project" value="UniProtKB-KW"/>
</dbReference>
<evidence type="ECO:0000256" key="10">
    <source>
        <dbReference type="SAM" id="Phobius"/>
    </source>
</evidence>
<evidence type="ECO:0000313" key="13">
    <source>
        <dbReference type="Proteomes" id="UP000228635"/>
    </source>
</evidence>
<evidence type="ECO:0000313" key="12">
    <source>
        <dbReference type="EMBL" id="PIT92675.1"/>
    </source>
</evidence>
<feature type="transmembrane region" description="Helical" evidence="10">
    <location>
        <begin position="105"/>
        <end position="124"/>
    </location>
</feature>
<feature type="transmembrane region" description="Helical" evidence="10">
    <location>
        <begin position="443"/>
        <end position="466"/>
    </location>
</feature>
<evidence type="ECO:0000256" key="4">
    <source>
        <dbReference type="ARBA" id="ARBA00022692"/>
    </source>
</evidence>
<dbReference type="Pfam" id="PF00999">
    <property type="entry name" value="Na_H_Exchanger"/>
    <property type="match status" value="2"/>
</dbReference>
<comment type="caution">
    <text evidence="12">The sequence shown here is derived from an EMBL/GenBank/DDBJ whole genome shotgun (WGS) entry which is preliminary data.</text>
</comment>
<accession>A0A2M6WIT0</accession>
<keyword evidence="3" id="KW-0050">Antiport</keyword>
<feature type="transmembrane region" description="Helical" evidence="10">
    <location>
        <begin position="50"/>
        <end position="67"/>
    </location>
</feature>
<feature type="transmembrane region" description="Helical" evidence="10">
    <location>
        <begin position="235"/>
        <end position="255"/>
    </location>
</feature>
<name>A0A2M6WIT0_9BACT</name>
<keyword evidence="8 10" id="KW-0472">Membrane</keyword>
<keyword evidence="9" id="KW-0739">Sodium transport</keyword>
<evidence type="ECO:0000256" key="6">
    <source>
        <dbReference type="ARBA" id="ARBA00023053"/>
    </source>
</evidence>
<dbReference type="InterPro" id="IPR038770">
    <property type="entry name" value="Na+/solute_symporter_sf"/>
</dbReference>
<keyword evidence="7" id="KW-0406">Ion transport</keyword>
<dbReference type="Gene3D" id="1.20.1530.20">
    <property type="match status" value="2"/>
</dbReference>
<sequence length="471" mass="50089">MIINTLRSIRRYLTRISPTAIALVALLGFTLARASEEGAESAVHHGVGQTLLWIAVILIAAKLASLIEKWGQPAVLGELLIGVVLGNLALVGLGVFEPIKADNLIAFLAELGVIVLLFQIGLESNIKEMKKVGKPALMVAIVGVIIPFLLGTYVIGPWLLPGLESIVYLFLGATLTATSVGITARVFKDLGKLKTKEAQIVLGAAVIDDVLGLIILAVVSAIAGQSSVSSGEIGVIFAKALIFLIATIVVGQLTAPRLGKWFSKIHTGIGMKFTLAISFGLIFAYLAELIDLAPIVGAFAAGLVLDPVHFNEFSNSEVIDDMKKCIGNREIEKEAKEELNSIINHHAHRHIEEIIEPLGLFLVPIFFVLTGINVNLSTLFDIKVLLVALGITAVAFIGKMIAGLAAGNGVNKWIVGFGMAPRGEVGLIFATTGVMLGVVTEEVFSIIVIMVILTTLLTPPILTHFLKKQKA</sequence>
<protein>
    <submittedName>
        <fullName evidence="12">Cation:proton antiporter</fullName>
    </submittedName>
</protein>
<feature type="domain" description="Cation/H+ exchanger transmembrane" evidence="11">
    <location>
        <begin position="343"/>
        <end position="468"/>
    </location>
</feature>
<evidence type="ECO:0000256" key="3">
    <source>
        <dbReference type="ARBA" id="ARBA00022449"/>
    </source>
</evidence>
<reference evidence="13" key="1">
    <citation type="submission" date="2017-09" db="EMBL/GenBank/DDBJ databases">
        <title>Depth-based differentiation of microbial function through sediment-hosted aquifers and enrichment of novel symbionts in the deep terrestrial subsurface.</title>
        <authorList>
            <person name="Probst A.J."/>
            <person name="Ladd B."/>
            <person name="Jarett J.K."/>
            <person name="Geller-Mcgrath D.E."/>
            <person name="Sieber C.M.K."/>
            <person name="Emerson J.B."/>
            <person name="Anantharaman K."/>
            <person name="Thomas B.C."/>
            <person name="Malmstrom R."/>
            <person name="Stieglmeier M."/>
            <person name="Klingl A."/>
            <person name="Woyke T."/>
            <person name="Ryan C.M."/>
            <person name="Banfield J.F."/>
        </authorList>
    </citation>
    <scope>NUCLEOTIDE SEQUENCE [LARGE SCALE GENOMIC DNA]</scope>
</reference>
<evidence type="ECO:0000256" key="5">
    <source>
        <dbReference type="ARBA" id="ARBA00022989"/>
    </source>
</evidence>